<comment type="pathway">
    <text evidence="1">Glycan metabolism; L-arabinan degradation.</text>
</comment>
<dbReference type="SUPFAM" id="SSF75005">
    <property type="entry name" value="Arabinanase/levansucrase/invertase"/>
    <property type="match status" value="1"/>
</dbReference>
<dbReference type="InterPro" id="IPR035992">
    <property type="entry name" value="Ricin_B-like_lectins"/>
</dbReference>
<dbReference type="SMART" id="SM00458">
    <property type="entry name" value="RICIN"/>
    <property type="match status" value="1"/>
</dbReference>
<dbReference type="Proteomes" id="UP000785613">
    <property type="component" value="Unassembled WGS sequence"/>
</dbReference>
<accession>A0ABX0LLX1</accession>
<feature type="signal peptide" evidence="6">
    <location>
        <begin position="1"/>
        <end position="20"/>
    </location>
</feature>
<keyword evidence="4 5" id="KW-0326">Glycosidase</keyword>
<gene>
    <name evidence="8" type="ORF">F0185_19070</name>
</gene>
<dbReference type="RefSeq" id="WP_167227087.1">
    <property type="nucleotide sequence ID" value="NZ_VUYU01000012.1"/>
</dbReference>
<evidence type="ECO:0000256" key="1">
    <source>
        <dbReference type="ARBA" id="ARBA00004834"/>
    </source>
</evidence>
<dbReference type="Pfam" id="PF04616">
    <property type="entry name" value="Glyco_hydro_43"/>
    <property type="match status" value="1"/>
</dbReference>
<reference evidence="8 9" key="1">
    <citation type="submission" date="2019-09" db="EMBL/GenBank/DDBJ databases">
        <title>Taxonomy of Antarctic Massilia spp.: description of Massilia rubra sp. nov., Massilia aquatica sp. nov., Massilia mucilaginosa sp. nov., Massilia frigida sp. nov. isolated from streams, lakes and regoliths.</title>
        <authorList>
            <person name="Holochova P."/>
            <person name="Sedlacek I."/>
            <person name="Kralova S."/>
            <person name="Maslanova I."/>
            <person name="Busse H.-J."/>
            <person name="Stankova E."/>
            <person name="Vrbovska V."/>
            <person name="Kovarovic V."/>
            <person name="Bartak M."/>
            <person name="Svec P."/>
            <person name="Pantucek R."/>
        </authorList>
    </citation>
    <scope>NUCLEOTIDE SEQUENCE [LARGE SCALE GENOMIC DNA]</scope>
    <source>
        <strain evidence="8 9">CCM 8692</strain>
    </source>
</reference>
<feature type="chain" id="PRO_5046796228" evidence="6">
    <location>
        <begin position="21"/>
        <end position="456"/>
    </location>
</feature>
<dbReference type="InterPro" id="IPR000772">
    <property type="entry name" value="Ricin_B_lectin"/>
</dbReference>
<evidence type="ECO:0000313" key="9">
    <source>
        <dbReference type="Proteomes" id="UP000785613"/>
    </source>
</evidence>
<dbReference type="CDD" id="cd00161">
    <property type="entry name" value="beta-trefoil_Ricin-like"/>
    <property type="match status" value="1"/>
</dbReference>
<keyword evidence="6" id="KW-0732">Signal</keyword>
<dbReference type="InterPro" id="IPR050727">
    <property type="entry name" value="GH43_arabinanases"/>
</dbReference>
<dbReference type="CDD" id="cd08998">
    <property type="entry name" value="GH43_Arb43a-like"/>
    <property type="match status" value="1"/>
</dbReference>
<dbReference type="PROSITE" id="PS50231">
    <property type="entry name" value="RICIN_B_LECTIN"/>
    <property type="match status" value="1"/>
</dbReference>
<evidence type="ECO:0000256" key="4">
    <source>
        <dbReference type="ARBA" id="ARBA00023295"/>
    </source>
</evidence>
<comment type="similarity">
    <text evidence="2 5">Belongs to the glycosyl hydrolase 43 family.</text>
</comment>
<comment type="caution">
    <text evidence="8">The sequence shown here is derived from an EMBL/GenBank/DDBJ whole genome shotgun (WGS) entry which is preliminary data.</text>
</comment>
<dbReference type="SUPFAM" id="SSF50370">
    <property type="entry name" value="Ricin B-like lectins"/>
    <property type="match status" value="1"/>
</dbReference>
<dbReference type="InterPro" id="IPR006710">
    <property type="entry name" value="Glyco_hydro_43"/>
</dbReference>
<dbReference type="Gene3D" id="2.80.10.50">
    <property type="match status" value="3"/>
</dbReference>
<name>A0ABX0LLX1_9BURK</name>
<sequence>MLKPLIAALALAMCAAPASAIELAGVKNAHDPGTVTKDGDTYFNFTTGKTGIWHSTSKDLLTWSAQSKPVFATYPGWIANKIPGFSGDMWAPDVIHMNGYYYLYYSVSSWGSTTSAIGVARSASLKNPAWTDLGIVVESFGSPAEINAIDPALFRDHDGKVYMSYGSFFGGIGVAQINQANGKLAGSVTKVLGGGHQDIEAPYITRNGEYYYLFVNRGACCRLADSTYYVEVLRATSVTGPYSGARTILPNTDGKYRGPGHVGVLKQDGCNYVSTHYYDLSDKGNAKLDILKMSYSGGWPSMTRNFSSFAGCGGISDGAYAIKSRASGKVLTVAGAATANGALVQQAADSGAKHQSWYVIGQGDGVYSIINAGSLRSLDNYGNSTTAGTPIAQWDYWAGSGQKWRFASPAAGFYTVSNQLSGMALDLKGGSAQDNAAIIQNGLNNAVNQQWTLQRR</sequence>
<evidence type="ECO:0000256" key="6">
    <source>
        <dbReference type="SAM" id="SignalP"/>
    </source>
</evidence>
<evidence type="ECO:0000256" key="5">
    <source>
        <dbReference type="RuleBase" id="RU361187"/>
    </source>
</evidence>
<evidence type="ECO:0000256" key="3">
    <source>
        <dbReference type="ARBA" id="ARBA00022801"/>
    </source>
</evidence>
<protein>
    <submittedName>
        <fullName evidence="8">Family 43 glycosylhydrolase</fullName>
    </submittedName>
</protein>
<evidence type="ECO:0000259" key="7">
    <source>
        <dbReference type="SMART" id="SM00458"/>
    </source>
</evidence>
<organism evidence="8 9">
    <name type="scientific">Massilia rubra</name>
    <dbReference type="NCBI Taxonomy" id="2607910"/>
    <lineage>
        <taxon>Bacteria</taxon>
        <taxon>Pseudomonadati</taxon>
        <taxon>Pseudomonadota</taxon>
        <taxon>Betaproteobacteria</taxon>
        <taxon>Burkholderiales</taxon>
        <taxon>Oxalobacteraceae</taxon>
        <taxon>Telluria group</taxon>
        <taxon>Massilia</taxon>
    </lineage>
</organism>
<feature type="domain" description="Ricin B lectin" evidence="7">
    <location>
        <begin position="317"/>
        <end position="454"/>
    </location>
</feature>
<evidence type="ECO:0000256" key="2">
    <source>
        <dbReference type="ARBA" id="ARBA00009865"/>
    </source>
</evidence>
<dbReference type="PANTHER" id="PTHR43301">
    <property type="entry name" value="ARABINAN ENDO-1,5-ALPHA-L-ARABINOSIDASE"/>
    <property type="match status" value="1"/>
</dbReference>
<proteinExistence type="inferred from homology"/>
<dbReference type="Gene3D" id="2.115.10.20">
    <property type="entry name" value="Glycosyl hydrolase domain, family 43"/>
    <property type="match status" value="1"/>
</dbReference>
<keyword evidence="3 5" id="KW-0378">Hydrolase</keyword>
<dbReference type="InterPro" id="IPR023296">
    <property type="entry name" value="Glyco_hydro_beta-prop_sf"/>
</dbReference>
<evidence type="ECO:0000313" key="8">
    <source>
        <dbReference type="EMBL" id="NHZ35669.1"/>
    </source>
</evidence>
<dbReference type="PANTHER" id="PTHR43301:SF3">
    <property type="entry name" value="ARABINAN ENDO-1,5-ALPHA-L-ARABINOSIDASE A-RELATED"/>
    <property type="match status" value="1"/>
</dbReference>
<keyword evidence="9" id="KW-1185">Reference proteome</keyword>
<dbReference type="Pfam" id="PF14200">
    <property type="entry name" value="RicinB_lectin_2"/>
    <property type="match status" value="2"/>
</dbReference>
<dbReference type="EMBL" id="VUYU01000012">
    <property type="protein sequence ID" value="NHZ35669.1"/>
    <property type="molecule type" value="Genomic_DNA"/>
</dbReference>